<dbReference type="EMBL" id="JBAWKC010000001">
    <property type="protein sequence ID" value="MFH6767280.1"/>
    <property type="molecule type" value="Genomic_DNA"/>
</dbReference>
<dbReference type="PANTHER" id="PTHR34512:SF30">
    <property type="entry name" value="OUTER MEMBRANE PROTEIN ASSEMBLY FACTOR BAMB"/>
    <property type="match status" value="1"/>
</dbReference>
<keyword evidence="3" id="KW-1185">Reference proteome</keyword>
<evidence type="ECO:0000313" key="2">
    <source>
        <dbReference type="EMBL" id="MFH6767280.1"/>
    </source>
</evidence>
<proteinExistence type="predicted"/>
<sequence length="517" mass="59103">MKTQIIISLIALMSLELIGQSSDIKVIQNQKIIGQNLLTQQDILAKEYQFPNHIYKRYLDSATGNITLQLRKLSKNGKVLSLQGQIIVFNLRSSGIKWSKKIDYSINDVNQIGSLIRLSRNNKIQYINNETGIELWNDKNDVYYINEENNIGVQYIKNEKNKIQGVDLNNGNVLWQRDLSREYGWNKIIRMNDSTLLIAAAGLHSLNIKNGMGWDYNTVTGKKDYTETIAKNAAGVVVGFMTGVVVTSSGPNLVRDVASNVLLDSNFVYFASKEKLSKINKNSGEVSWTYPLDEKTTSKSSIFLKDGMIYLVNRGYANFGNKQINFGDPFILVLNTETGKKEYSKSIGTDDNFIMDYKVIEDNLFLVLKDKILKLSLSNMNEFEEKPIDLADLGELNIFVRSRIIFKKEDSVLSNLVLSDTTKHFVQTTKSIILELDDQFKVGYHYNISDLYFYYNDFKDYKLYSKGFREETIISDKDNHIIARIKVPNYLYIFEDKLYSIDGESLIEIAINDLGIL</sequence>
<organism evidence="2 3">
    <name type="scientific">Gaetbulibacter aquiaggeris</name>
    <dbReference type="NCBI Taxonomy" id="1735373"/>
    <lineage>
        <taxon>Bacteria</taxon>
        <taxon>Pseudomonadati</taxon>
        <taxon>Bacteroidota</taxon>
        <taxon>Flavobacteriia</taxon>
        <taxon>Flavobacteriales</taxon>
        <taxon>Flavobacteriaceae</taxon>
        <taxon>Gaetbulibacter</taxon>
    </lineage>
</organism>
<dbReference type="InterPro" id="IPR011047">
    <property type="entry name" value="Quinoprotein_ADH-like_sf"/>
</dbReference>
<dbReference type="PANTHER" id="PTHR34512">
    <property type="entry name" value="CELL SURFACE PROTEIN"/>
    <property type="match status" value="1"/>
</dbReference>
<gene>
    <name evidence="2" type="ORF">V8G56_00915</name>
</gene>
<reference evidence="2 3" key="1">
    <citation type="submission" date="2024-02" db="EMBL/GenBank/DDBJ databases">
        <title>A Gaetbulibacter species isolated from tidal flats and genomic insights of their niches.</title>
        <authorList>
            <person name="Ye Y."/>
        </authorList>
    </citation>
    <scope>NUCLEOTIDE SEQUENCE [LARGE SCALE GENOMIC DNA]</scope>
    <source>
        <strain evidence="2 3">KEM-8</strain>
    </source>
</reference>
<protein>
    <submittedName>
        <fullName evidence="2">PQQ-binding-like beta-propeller repeat protein</fullName>
    </submittedName>
</protein>
<accession>A0ABW7MKY4</accession>
<evidence type="ECO:0000259" key="1">
    <source>
        <dbReference type="Pfam" id="PF13360"/>
    </source>
</evidence>
<feature type="domain" description="Pyrrolo-quinoline quinone repeat" evidence="1">
    <location>
        <begin position="79"/>
        <end position="231"/>
    </location>
</feature>
<dbReference type="Pfam" id="PF13360">
    <property type="entry name" value="PQQ_2"/>
    <property type="match status" value="1"/>
</dbReference>
<dbReference type="Gene3D" id="2.130.10.10">
    <property type="entry name" value="YVTN repeat-like/Quinoprotein amine dehydrogenase"/>
    <property type="match status" value="1"/>
</dbReference>
<dbReference type="InterPro" id="IPR015943">
    <property type="entry name" value="WD40/YVTN_repeat-like_dom_sf"/>
</dbReference>
<name>A0ABW7MKY4_9FLAO</name>
<comment type="caution">
    <text evidence="2">The sequence shown here is derived from an EMBL/GenBank/DDBJ whole genome shotgun (WGS) entry which is preliminary data.</text>
</comment>
<dbReference type="InterPro" id="IPR002372">
    <property type="entry name" value="PQQ_rpt_dom"/>
</dbReference>
<dbReference type="SUPFAM" id="SSF50998">
    <property type="entry name" value="Quinoprotein alcohol dehydrogenase-like"/>
    <property type="match status" value="1"/>
</dbReference>
<evidence type="ECO:0000313" key="3">
    <source>
        <dbReference type="Proteomes" id="UP001610104"/>
    </source>
</evidence>
<dbReference type="Proteomes" id="UP001610104">
    <property type="component" value="Unassembled WGS sequence"/>
</dbReference>
<dbReference type="RefSeq" id="WP_395436564.1">
    <property type="nucleotide sequence ID" value="NZ_JBAWKC010000001.1"/>
</dbReference>